<dbReference type="InterPro" id="IPR050447">
    <property type="entry name" value="Erg6_SMT_methyltransf"/>
</dbReference>
<dbReference type="KEGG" id="mac:MA_1834"/>
<dbReference type="GO" id="GO:0032259">
    <property type="term" value="P:methylation"/>
    <property type="evidence" value="ECO:0007669"/>
    <property type="project" value="UniProtKB-KW"/>
</dbReference>
<name>Q8TPS2_METAC</name>
<dbReference type="PANTHER" id="PTHR44068:SF11">
    <property type="entry name" value="GERANYL DIPHOSPHATE 2-C-METHYLTRANSFERASE"/>
    <property type="match status" value="1"/>
</dbReference>
<evidence type="ECO:0000313" key="2">
    <source>
        <dbReference type="EMBL" id="AAM05239.1"/>
    </source>
</evidence>
<organism evidence="2 3">
    <name type="scientific">Methanosarcina acetivorans (strain ATCC 35395 / DSM 2834 / JCM 12185 / C2A)</name>
    <dbReference type="NCBI Taxonomy" id="188937"/>
    <lineage>
        <taxon>Archaea</taxon>
        <taxon>Methanobacteriati</taxon>
        <taxon>Methanobacteriota</taxon>
        <taxon>Stenosarchaea group</taxon>
        <taxon>Methanomicrobia</taxon>
        <taxon>Methanosarcinales</taxon>
        <taxon>Methanosarcinaceae</taxon>
        <taxon>Methanosarcina</taxon>
    </lineage>
</organism>
<keyword evidence="3" id="KW-1185">Reference proteome</keyword>
<dbReference type="Gene3D" id="3.40.50.150">
    <property type="entry name" value="Vaccinia Virus protein VP39"/>
    <property type="match status" value="1"/>
</dbReference>
<dbReference type="CDD" id="cd02440">
    <property type="entry name" value="AdoMet_MTases"/>
    <property type="match status" value="1"/>
</dbReference>
<dbReference type="HOGENOM" id="CLU_063459_0_0_2"/>
<dbReference type="PANTHER" id="PTHR44068">
    <property type="entry name" value="ZGC:194242"/>
    <property type="match status" value="1"/>
</dbReference>
<dbReference type="PhylomeDB" id="Q8TPS2"/>
<keyword evidence="2" id="KW-0808">Transferase</keyword>
<protein>
    <submittedName>
        <fullName evidence="2">Methyltransferase</fullName>
    </submittedName>
</protein>
<gene>
    <name evidence="2" type="ordered locus">MA_1834</name>
</gene>
<proteinExistence type="predicted"/>
<dbReference type="EnsemblBacteria" id="AAM05239">
    <property type="protein sequence ID" value="AAM05239"/>
    <property type="gene ID" value="MA_1834"/>
</dbReference>
<evidence type="ECO:0000259" key="1">
    <source>
        <dbReference type="Pfam" id="PF13649"/>
    </source>
</evidence>
<sequence length="240" mass="27530">MVKMLFTKSNKYDFDFVKENMMGPNAIKILEEVSESLKLEKGMRILDLGCGRGLTSIFLAKEYDVTVFATDLWISATDNYERIKSMGLEDKIIPIHAEAHDLPFANEFFDAAISIDAYHYFGVEKDYLTKYFAPLVKKGGQIAVAVPGLKQEFTNGVPAELVPYWFDDMTLTLHSCDWWYNLWKNSDLVSIKECKELNCLEESWQDWLSCDNDYARRDIGMMEAEGGNYFNLVSIIATKL</sequence>
<evidence type="ECO:0000313" key="3">
    <source>
        <dbReference type="Proteomes" id="UP000002487"/>
    </source>
</evidence>
<dbReference type="InterPro" id="IPR041698">
    <property type="entry name" value="Methyltransf_25"/>
</dbReference>
<dbReference type="InParanoid" id="Q8TPS2"/>
<keyword evidence="2" id="KW-0489">Methyltransferase</keyword>
<dbReference type="InterPro" id="IPR029063">
    <property type="entry name" value="SAM-dependent_MTases_sf"/>
</dbReference>
<dbReference type="GO" id="GO:0008168">
    <property type="term" value="F:methyltransferase activity"/>
    <property type="evidence" value="ECO:0000318"/>
    <property type="project" value="GO_Central"/>
</dbReference>
<reference evidence="2 3" key="1">
    <citation type="journal article" date="2002" name="Genome Res.">
        <title>The genome of Methanosarcina acetivorans reveals extensive metabolic and physiological diversity.</title>
        <authorList>
            <person name="Galagan J.E."/>
            <person name="Nusbaum C."/>
            <person name="Roy A."/>
            <person name="Endrizzi M.G."/>
            <person name="Macdonald P."/>
            <person name="FitzHugh W."/>
            <person name="Calvo S."/>
            <person name="Engels R."/>
            <person name="Smirnov S."/>
            <person name="Atnoor D."/>
            <person name="Brown A."/>
            <person name="Allen N."/>
            <person name="Naylor J."/>
            <person name="Stange-Thomann N."/>
            <person name="DeArellano K."/>
            <person name="Johnson R."/>
            <person name="Linton L."/>
            <person name="McEwan P."/>
            <person name="McKernan K."/>
            <person name="Talamas J."/>
            <person name="Tirrell A."/>
            <person name="Ye W."/>
            <person name="Zimmer A."/>
            <person name="Barber R.D."/>
            <person name="Cann I."/>
            <person name="Graham D.E."/>
            <person name="Grahame D.A."/>
            <person name="Guss A."/>
            <person name="Hedderich R."/>
            <person name="Ingram-Smith C."/>
            <person name="Kuettner C.H."/>
            <person name="Krzycki J.A."/>
            <person name="Leigh J.A."/>
            <person name="Li W."/>
            <person name="Liu J."/>
            <person name="Mukhopadhyay B."/>
            <person name="Reeve J.N."/>
            <person name="Smith K."/>
            <person name="Springer T.A."/>
            <person name="Umayam L.A."/>
            <person name="White O."/>
            <person name="White R.H."/>
            <person name="de Macario E.C."/>
            <person name="Ferry J.G."/>
            <person name="Jarrell K.F."/>
            <person name="Jing H."/>
            <person name="Macario A.J.L."/>
            <person name="Paulsen I."/>
            <person name="Pritchett M."/>
            <person name="Sowers K.R."/>
            <person name="Swanson R.V."/>
            <person name="Zinder S.H."/>
            <person name="Lander E."/>
            <person name="Metcalf W.W."/>
            <person name="Birren B."/>
        </authorList>
    </citation>
    <scope>NUCLEOTIDE SEQUENCE [LARGE SCALE GENOMIC DNA]</scope>
    <source>
        <strain evidence="3">ATCC 35395 / DSM 2834 / JCM 12185 / C2A</strain>
    </source>
</reference>
<dbReference type="AlphaFoldDB" id="Q8TPS2"/>
<dbReference type="EMBL" id="AE010299">
    <property type="protein sequence ID" value="AAM05239.1"/>
    <property type="molecule type" value="Genomic_DNA"/>
</dbReference>
<dbReference type="SUPFAM" id="SSF53335">
    <property type="entry name" value="S-adenosyl-L-methionine-dependent methyltransferases"/>
    <property type="match status" value="1"/>
</dbReference>
<accession>Q8TPS2</accession>
<dbReference type="Pfam" id="PF13649">
    <property type="entry name" value="Methyltransf_25"/>
    <property type="match status" value="1"/>
</dbReference>
<dbReference type="Proteomes" id="UP000002487">
    <property type="component" value="Chromosome"/>
</dbReference>
<feature type="domain" description="Methyltransferase" evidence="1">
    <location>
        <begin position="45"/>
        <end position="140"/>
    </location>
</feature>
<dbReference type="STRING" id="188937.MA_1834"/>